<feature type="transmembrane region" description="Helical" evidence="1">
    <location>
        <begin position="79"/>
        <end position="101"/>
    </location>
</feature>
<keyword evidence="1" id="KW-0812">Transmembrane</keyword>
<dbReference type="EMBL" id="AZDI01000008">
    <property type="protein sequence ID" value="KRK45440.1"/>
    <property type="molecule type" value="Genomic_DNA"/>
</dbReference>
<evidence type="ECO:0008006" key="4">
    <source>
        <dbReference type="Google" id="ProtNLM"/>
    </source>
</evidence>
<proteinExistence type="predicted"/>
<dbReference type="STRING" id="1423719.FC66_GL001403"/>
<feature type="transmembrane region" description="Helical" evidence="1">
    <location>
        <begin position="227"/>
        <end position="249"/>
    </location>
</feature>
<accession>A0A0R1HGZ8</accession>
<reference evidence="2 3" key="1">
    <citation type="journal article" date="2015" name="Genome Announc.">
        <title>Expanding the biotechnology potential of lactobacilli through comparative genomics of 213 strains and associated genera.</title>
        <authorList>
            <person name="Sun Z."/>
            <person name="Harris H.M."/>
            <person name="McCann A."/>
            <person name="Guo C."/>
            <person name="Argimon S."/>
            <person name="Zhang W."/>
            <person name="Yang X."/>
            <person name="Jeffery I.B."/>
            <person name="Cooney J.C."/>
            <person name="Kagawa T.F."/>
            <person name="Liu W."/>
            <person name="Song Y."/>
            <person name="Salvetti E."/>
            <person name="Wrobel A."/>
            <person name="Rasinkangas P."/>
            <person name="Parkhill J."/>
            <person name="Rea M.C."/>
            <person name="O'Sullivan O."/>
            <person name="Ritari J."/>
            <person name="Douillard F.P."/>
            <person name="Paul Ross R."/>
            <person name="Yang R."/>
            <person name="Briner A.E."/>
            <person name="Felis G.E."/>
            <person name="de Vos W.M."/>
            <person name="Barrangou R."/>
            <person name="Klaenhammer T.R."/>
            <person name="Caufield P.W."/>
            <person name="Cui Y."/>
            <person name="Zhang H."/>
            <person name="O'Toole P.W."/>
        </authorList>
    </citation>
    <scope>NUCLEOTIDE SEQUENCE [LARGE SCALE GENOMIC DNA]</scope>
    <source>
        <strain evidence="2 3">DSM 15638</strain>
    </source>
</reference>
<dbReference type="RefSeq" id="WP_057974458.1">
    <property type="nucleotide sequence ID" value="NZ_AZDI01000008.1"/>
</dbReference>
<organism evidence="2 3">
    <name type="scientific">Dellaglioa algida DSM 15638</name>
    <dbReference type="NCBI Taxonomy" id="1423719"/>
    <lineage>
        <taxon>Bacteria</taxon>
        <taxon>Bacillati</taxon>
        <taxon>Bacillota</taxon>
        <taxon>Bacilli</taxon>
        <taxon>Lactobacillales</taxon>
        <taxon>Lactobacillaceae</taxon>
        <taxon>Dellaglioa</taxon>
    </lineage>
</organism>
<keyword evidence="1" id="KW-1133">Transmembrane helix</keyword>
<dbReference type="AlphaFoldDB" id="A0A0R1HGZ8"/>
<feature type="transmembrane region" description="Helical" evidence="1">
    <location>
        <begin position="138"/>
        <end position="160"/>
    </location>
</feature>
<dbReference type="Proteomes" id="UP000051450">
    <property type="component" value="Unassembled WGS sequence"/>
</dbReference>
<evidence type="ECO:0000313" key="2">
    <source>
        <dbReference type="EMBL" id="KRK45440.1"/>
    </source>
</evidence>
<keyword evidence="1" id="KW-0472">Membrane</keyword>
<protein>
    <recommendedName>
        <fullName evidence="4">ABC-2 family transporter protein</fullName>
    </recommendedName>
</protein>
<evidence type="ECO:0000256" key="1">
    <source>
        <dbReference type="SAM" id="Phobius"/>
    </source>
</evidence>
<evidence type="ECO:0000313" key="3">
    <source>
        <dbReference type="Proteomes" id="UP000051450"/>
    </source>
</evidence>
<gene>
    <name evidence="2" type="ORF">FC66_GL001403</name>
</gene>
<dbReference type="OrthoDB" id="3124898at2"/>
<dbReference type="PATRIC" id="fig|1423719.4.peg.1426"/>
<name>A0A0R1HGZ8_9LACO</name>
<comment type="caution">
    <text evidence="2">The sequence shown here is derived from an EMBL/GenBank/DDBJ whole genome shotgun (WGS) entry which is preliminary data.</text>
</comment>
<feature type="transmembrane region" description="Helical" evidence="1">
    <location>
        <begin position="36"/>
        <end position="58"/>
    </location>
</feature>
<feature type="transmembrane region" description="Helical" evidence="1">
    <location>
        <begin position="167"/>
        <end position="190"/>
    </location>
</feature>
<keyword evidence="3" id="KW-1185">Reference proteome</keyword>
<sequence length="255" mass="28951">MVIATILYAKNEYISLASIPKEASGLNFFYGTQGSFSSALLFFFYISVMPFLYSHNIISAKNNHFDNLMITRLGSQKRYRLKAIVMNIVYSGGIFLSYRILELVVSVMIINPINFTEETRSLFDQLPYVFSTNAILNLVFYLILSTIGAMVFASFILSIGLFLKNSVLYYAVGLIVSLFFSLVPALLMGLLNIRSFIGSLFMNSVSFDTLFTPGIRTIGSYAPKFNAWFPFIGSVFFFGLVTFILYKVWDQYYDE</sequence>